<keyword evidence="2" id="KW-1185">Reference proteome</keyword>
<evidence type="ECO:0000313" key="1">
    <source>
        <dbReference type="EMBL" id="CDN51871.1"/>
    </source>
</evidence>
<reference evidence="2" key="1">
    <citation type="journal article" date="2014" name="BMC Genomics">
        <title>Genome sequencing of two Neorhizobium galegae strains reveals a noeT gene responsible for the unusual acetylation of the nodulation factors.</title>
        <authorList>
            <person name="Osterman J."/>
            <person name="Marsh J."/>
            <person name="Laine P.K."/>
            <person name="Zeng Z."/>
            <person name="Alatalo E."/>
            <person name="Sullivan J.T."/>
            <person name="Young J.P."/>
            <person name="Thomas-Oates J."/>
            <person name="Paulin L."/>
            <person name="Lindstrom K."/>
        </authorList>
    </citation>
    <scope>NUCLEOTIDE SEQUENCE [LARGE SCALE GENOMIC DNA]</scope>
    <source>
        <strain evidence="2">HAMBI 540</strain>
    </source>
</reference>
<geneLocation type="plasmid" evidence="2">
    <name>II</name>
</geneLocation>
<keyword evidence="1" id="KW-0614">Plasmid</keyword>
<dbReference type="KEGG" id="ngg:RG540_PA11950"/>
<proteinExistence type="predicted"/>
<dbReference type="HOGENOM" id="CLU_157970_0_0_5"/>
<dbReference type="AlphaFoldDB" id="A0A068T1H9"/>
<organism evidence="1 2">
    <name type="scientific">Neorhizobium galegae bv. orientalis str. HAMBI 540</name>
    <dbReference type="NCBI Taxonomy" id="1028800"/>
    <lineage>
        <taxon>Bacteria</taxon>
        <taxon>Pseudomonadati</taxon>
        <taxon>Pseudomonadota</taxon>
        <taxon>Alphaproteobacteria</taxon>
        <taxon>Hyphomicrobiales</taxon>
        <taxon>Rhizobiaceae</taxon>
        <taxon>Rhizobium/Agrobacterium group</taxon>
        <taxon>Neorhizobium</taxon>
    </lineage>
</organism>
<evidence type="ECO:0000313" key="2">
    <source>
        <dbReference type="Proteomes" id="UP000028181"/>
    </source>
</evidence>
<sequence>MASSAVMTKNEIEAFVAAMIEAGSNIQAIGTIGYVLAEPVNPTDREAYRRIELVSSAFGERNHLKDEIIARLHELGRVVAITEEPDTGRA</sequence>
<accession>A0A068T1H9</accession>
<name>A0A068T1H9_NEOGA</name>
<dbReference type="Proteomes" id="UP000028181">
    <property type="component" value="Plasmid pHAMBI540a"/>
</dbReference>
<dbReference type="PATRIC" id="fig|1028800.3.peg.5832"/>
<gene>
    <name evidence="1" type="ORF">RG540_PA11950</name>
</gene>
<protein>
    <submittedName>
        <fullName evidence="1">Uncharacterized protein</fullName>
    </submittedName>
</protein>
<dbReference type="EMBL" id="HG938354">
    <property type="protein sequence ID" value="CDN51871.1"/>
    <property type="molecule type" value="Genomic_DNA"/>
</dbReference>